<accession>A0A2D4IH71</accession>
<evidence type="ECO:0000313" key="1">
    <source>
        <dbReference type="EMBL" id="LAA83474.1"/>
    </source>
</evidence>
<name>A0A2D4IH71_MICLE</name>
<reference evidence="1" key="2">
    <citation type="submission" date="2017-11" db="EMBL/GenBank/DDBJ databases">
        <title>Coralsnake Venomics: Analyses of Venom Gland Transcriptomes and Proteomes of Six Brazilian Taxa.</title>
        <authorList>
            <person name="Aird S.D."/>
            <person name="Jorge da Silva N."/>
            <person name="Qiu L."/>
            <person name="Villar-Briones A."/>
            <person name="Aparecida-Saddi V."/>
            <person name="Campos-Telles M.P."/>
            <person name="Grau M."/>
            <person name="Mikheyev A.S."/>
        </authorList>
    </citation>
    <scope>NUCLEOTIDE SEQUENCE</scope>
    <source>
        <tissue evidence="1">Venom_gland</tissue>
    </source>
</reference>
<organism evidence="1">
    <name type="scientific">Micrurus lemniscatus lemniscatus</name>
    <dbReference type="NCBI Taxonomy" id="129467"/>
    <lineage>
        <taxon>Eukaryota</taxon>
        <taxon>Metazoa</taxon>
        <taxon>Chordata</taxon>
        <taxon>Craniata</taxon>
        <taxon>Vertebrata</taxon>
        <taxon>Euteleostomi</taxon>
        <taxon>Lepidosauria</taxon>
        <taxon>Squamata</taxon>
        <taxon>Bifurcata</taxon>
        <taxon>Unidentata</taxon>
        <taxon>Episquamata</taxon>
        <taxon>Toxicofera</taxon>
        <taxon>Serpentes</taxon>
        <taxon>Colubroidea</taxon>
        <taxon>Elapidae</taxon>
        <taxon>Elapinae</taxon>
        <taxon>Micrurus</taxon>
    </lineage>
</organism>
<reference evidence="1" key="1">
    <citation type="submission" date="2017-07" db="EMBL/GenBank/DDBJ databases">
        <authorList>
            <person name="Mikheyev A."/>
            <person name="Grau M."/>
        </authorList>
    </citation>
    <scope>NUCLEOTIDE SEQUENCE</scope>
    <source>
        <tissue evidence="1">Venom_gland</tissue>
    </source>
</reference>
<proteinExistence type="predicted"/>
<protein>
    <submittedName>
        <fullName evidence="1">Uncharacterized protein</fullName>
    </submittedName>
</protein>
<sequence>MWKTSSSCSQQYPLNKLTFLHLFLNMTSGKMDHTILTLLLQTSDSSALPLFLIAQQSFTCCLPLPYQVNRRYLQSSEIGLSSPPLLFFYNEIVARTQAIRKLQGNELYFRSKYLGENGFSMWEHSFFFYKMSR</sequence>
<dbReference type="EMBL" id="IACK01095089">
    <property type="protein sequence ID" value="LAA83474.1"/>
    <property type="molecule type" value="Transcribed_RNA"/>
</dbReference>
<dbReference type="AlphaFoldDB" id="A0A2D4IH71"/>